<keyword evidence="4" id="KW-1185">Reference proteome</keyword>
<feature type="region of interest" description="Disordered" evidence="1">
    <location>
        <begin position="26"/>
        <end position="126"/>
    </location>
</feature>
<evidence type="ECO:0000313" key="3">
    <source>
        <dbReference type="EMBL" id="CAH1724098.1"/>
    </source>
</evidence>
<sequence length="182" mass="19961">MISKHIVLSMIVIGCLVQFITCPSSTGNDTPNRQNSARTFPSNNNLQRNPPLGSKKLEARPTMKTGAQPRGLQNENPKNNGPLKDPKPLAKKPTGSKNLEASTNKNKNNGGIPENEDLDEQNPPGRIRRTISLLNGFRKKFNPFRLLFKAAKKTKELGTNMLGSVKITKPNSTNDNDADDST</sequence>
<dbReference type="PROSITE" id="PS51257">
    <property type="entry name" value="PROKAR_LIPOPROTEIN"/>
    <property type="match status" value="1"/>
</dbReference>
<name>A0A9P0J381_APHGO</name>
<accession>A0A9P0J381</accession>
<feature type="signal peptide" evidence="2">
    <location>
        <begin position="1"/>
        <end position="27"/>
    </location>
</feature>
<protein>
    <submittedName>
        <fullName evidence="3">Uncharacterized protein</fullName>
    </submittedName>
</protein>
<evidence type="ECO:0000256" key="1">
    <source>
        <dbReference type="SAM" id="MobiDB-lite"/>
    </source>
</evidence>
<evidence type="ECO:0000313" key="4">
    <source>
        <dbReference type="Proteomes" id="UP001154329"/>
    </source>
</evidence>
<dbReference type="AlphaFoldDB" id="A0A9P0J381"/>
<reference evidence="3" key="2">
    <citation type="submission" date="2022-10" db="EMBL/GenBank/DDBJ databases">
        <authorList>
            <consortium name="ENA_rothamsted_submissions"/>
            <consortium name="culmorum"/>
            <person name="King R."/>
        </authorList>
    </citation>
    <scope>NUCLEOTIDE SEQUENCE</scope>
</reference>
<organism evidence="3 4">
    <name type="scientific">Aphis gossypii</name>
    <name type="common">Cotton aphid</name>
    <dbReference type="NCBI Taxonomy" id="80765"/>
    <lineage>
        <taxon>Eukaryota</taxon>
        <taxon>Metazoa</taxon>
        <taxon>Ecdysozoa</taxon>
        <taxon>Arthropoda</taxon>
        <taxon>Hexapoda</taxon>
        <taxon>Insecta</taxon>
        <taxon>Pterygota</taxon>
        <taxon>Neoptera</taxon>
        <taxon>Paraneoptera</taxon>
        <taxon>Hemiptera</taxon>
        <taxon>Sternorrhyncha</taxon>
        <taxon>Aphidomorpha</taxon>
        <taxon>Aphidoidea</taxon>
        <taxon>Aphididae</taxon>
        <taxon>Aphidini</taxon>
        <taxon>Aphis</taxon>
        <taxon>Aphis</taxon>
    </lineage>
</organism>
<gene>
    <name evidence="3" type="ORF">APHIGO_LOCUS5458</name>
</gene>
<feature type="chain" id="PRO_5040301973" evidence="2">
    <location>
        <begin position="28"/>
        <end position="182"/>
    </location>
</feature>
<evidence type="ECO:0000256" key="2">
    <source>
        <dbReference type="SAM" id="SignalP"/>
    </source>
</evidence>
<proteinExistence type="predicted"/>
<reference evidence="3" key="1">
    <citation type="submission" date="2022-02" db="EMBL/GenBank/DDBJ databases">
        <authorList>
            <person name="King R."/>
        </authorList>
    </citation>
    <scope>NUCLEOTIDE SEQUENCE</scope>
</reference>
<dbReference type="Proteomes" id="UP001154329">
    <property type="component" value="Chromosome 2"/>
</dbReference>
<dbReference type="EMBL" id="OU899035">
    <property type="protein sequence ID" value="CAH1724098.1"/>
    <property type="molecule type" value="Genomic_DNA"/>
</dbReference>
<feature type="compositionally biased region" description="Polar residues" evidence="1">
    <location>
        <begin position="95"/>
        <end position="109"/>
    </location>
</feature>
<keyword evidence="2" id="KW-0732">Signal</keyword>
<feature type="compositionally biased region" description="Polar residues" evidence="1">
    <location>
        <begin position="26"/>
        <end position="48"/>
    </location>
</feature>